<sequence>MVENRSESAQYLDLWKMGGFLRLPTTKHRDIRFASHTDSAIYSQYAAKLNPIYESYIEKMSLGDVVLAYRSGIGYNVPFAKSLIDEIKRRGNCIVMCLDVSGFFDNISHKILKNNLCEVLDTNHLSTDLFKIYTRLTKYEYVLREELELKLGKSKGKRLCGIDTFRTVVRPLIKRNTHKFGIPQGTPLSGLLANISMINFDRVLNDKISMYGLRNPPIFHRSRYCADSLRFSTKRWNAWMRVDHGNCSIEKA</sequence>
<dbReference type="RefSeq" id="WP_319615637.1">
    <property type="nucleotide sequence ID" value="NZ_JAWXYB010000018.1"/>
</dbReference>
<keyword evidence="3" id="KW-1185">Reference proteome</keyword>
<dbReference type="InterPro" id="IPR043502">
    <property type="entry name" value="DNA/RNA_pol_sf"/>
</dbReference>
<dbReference type="Proteomes" id="UP001279553">
    <property type="component" value="Unassembled WGS sequence"/>
</dbReference>
<dbReference type="AlphaFoldDB" id="A0AAW9DUV2"/>
<feature type="domain" description="Reverse transcriptase" evidence="1">
    <location>
        <begin position="1"/>
        <end position="252"/>
    </location>
</feature>
<evidence type="ECO:0000259" key="1">
    <source>
        <dbReference type="PROSITE" id="PS50878"/>
    </source>
</evidence>
<comment type="caution">
    <text evidence="2">The sequence shown here is derived from an EMBL/GenBank/DDBJ whole genome shotgun (WGS) entry which is preliminary data.</text>
</comment>
<dbReference type="InterPro" id="IPR000477">
    <property type="entry name" value="RT_dom"/>
</dbReference>
<gene>
    <name evidence="2" type="ORF">SIL87_18700</name>
</gene>
<dbReference type="SUPFAM" id="SSF56672">
    <property type="entry name" value="DNA/RNA polymerases"/>
    <property type="match status" value="1"/>
</dbReference>
<name>A0AAW9DUV2_ACIAO</name>
<accession>A0AAW9DUV2</accession>
<evidence type="ECO:0000313" key="3">
    <source>
        <dbReference type="Proteomes" id="UP001279553"/>
    </source>
</evidence>
<organism evidence="2 3">
    <name type="scientific">Acidiphilium acidophilum</name>
    <name type="common">Thiobacillus acidophilus</name>
    <dbReference type="NCBI Taxonomy" id="76588"/>
    <lineage>
        <taxon>Bacteria</taxon>
        <taxon>Pseudomonadati</taxon>
        <taxon>Pseudomonadota</taxon>
        <taxon>Alphaproteobacteria</taxon>
        <taxon>Acetobacterales</taxon>
        <taxon>Acidocellaceae</taxon>
        <taxon>Acidiphilium</taxon>
    </lineage>
</organism>
<proteinExistence type="predicted"/>
<dbReference type="PROSITE" id="PS50878">
    <property type="entry name" value="RT_POL"/>
    <property type="match status" value="1"/>
</dbReference>
<protein>
    <recommendedName>
        <fullName evidence="1">Reverse transcriptase domain-containing protein</fullName>
    </recommendedName>
</protein>
<dbReference type="EMBL" id="JAWXYB010000018">
    <property type="protein sequence ID" value="MDX5932785.1"/>
    <property type="molecule type" value="Genomic_DNA"/>
</dbReference>
<evidence type="ECO:0000313" key="2">
    <source>
        <dbReference type="EMBL" id="MDX5932785.1"/>
    </source>
</evidence>
<reference evidence="2 3" key="1">
    <citation type="submission" date="2023-11" db="EMBL/GenBank/DDBJ databases">
        <title>MicrobeMod: A computational toolkit for identifying prokaryotic methylation and restriction-modification with nanopore sequencing.</title>
        <authorList>
            <person name="Crits-Christoph A."/>
            <person name="Kang S.C."/>
            <person name="Lee H."/>
            <person name="Ostrov N."/>
        </authorList>
    </citation>
    <scope>NUCLEOTIDE SEQUENCE [LARGE SCALE GENOMIC DNA]</scope>
    <source>
        <strain evidence="2 3">DSMZ 700</strain>
    </source>
</reference>